<keyword evidence="7" id="KW-1185">Reference proteome</keyword>
<dbReference type="Proteomes" id="UP000001349">
    <property type="component" value="Chromosome"/>
</dbReference>
<keyword evidence="6" id="KW-0436">Ligase</keyword>
<dbReference type="eggNOG" id="COG0212">
    <property type="taxonomic scope" value="Bacteria"/>
</dbReference>
<dbReference type="GO" id="GO:0046872">
    <property type="term" value="F:metal ion binding"/>
    <property type="evidence" value="ECO:0007669"/>
    <property type="project" value="UniProtKB-KW"/>
</dbReference>
<dbReference type="SUPFAM" id="SSF100950">
    <property type="entry name" value="NagB/RpiA/CoA transferase-like"/>
    <property type="match status" value="1"/>
</dbReference>
<evidence type="ECO:0000256" key="1">
    <source>
        <dbReference type="ARBA" id="ARBA00010638"/>
    </source>
</evidence>
<comment type="similarity">
    <text evidence="1 5">Belongs to the 5-formyltetrahydrofolate cyclo-ligase family.</text>
</comment>
<dbReference type="KEGG" id="cce:Ccel_2164"/>
<keyword evidence="5" id="KW-0479">Metal-binding</keyword>
<dbReference type="InterPro" id="IPR037171">
    <property type="entry name" value="NagB/RpiA_transferase-like"/>
</dbReference>
<dbReference type="EMBL" id="CP001348">
    <property type="protein sequence ID" value="ACL76506.1"/>
    <property type="molecule type" value="Genomic_DNA"/>
</dbReference>
<evidence type="ECO:0000256" key="2">
    <source>
        <dbReference type="ARBA" id="ARBA00022741"/>
    </source>
</evidence>
<name>B8I473_RUMCH</name>
<dbReference type="PIRSF" id="PIRSF006806">
    <property type="entry name" value="FTHF_cligase"/>
    <property type="match status" value="1"/>
</dbReference>
<feature type="binding site" evidence="4">
    <location>
        <position position="44"/>
    </location>
    <ligand>
        <name>substrate</name>
    </ligand>
</feature>
<accession>B8I473</accession>
<protein>
    <recommendedName>
        <fullName evidence="5">5-formyltetrahydrofolate cyclo-ligase</fullName>
        <ecNumber evidence="5">6.3.3.2</ecNumber>
    </recommendedName>
</protein>
<feature type="binding site" evidence="4">
    <location>
        <position position="49"/>
    </location>
    <ligand>
        <name>substrate</name>
    </ligand>
</feature>
<dbReference type="HOGENOM" id="CLU_066245_2_2_9"/>
<dbReference type="InterPro" id="IPR002698">
    <property type="entry name" value="FTHF_cligase"/>
</dbReference>
<dbReference type="GO" id="GO:0035999">
    <property type="term" value="P:tetrahydrofolate interconversion"/>
    <property type="evidence" value="ECO:0007669"/>
    <property type="project" value="TreeGrafter"/>
</dbReference>
<dbReference type="AlphaFoldDB" id="B8I473"/>
<evidence type="ECO:0000313" key="6">
    <source>
        <dbReference type="EMBL" id="ACL76506.1"/>
    </source>
</evidence>
<evidence type="ECO:0000256" key="4">
    <source>
        <dbReference type="PIRSR" id="PIRSR006806-1"/>
    </source>
</evidence>
<dbReference type="PANTHER" id="PTHR23407:SF1">
    <property type="entry name" value="5-FORMYLTETRAHYDROFOLATE CYCLO-LIGASE"/>
    <property type="match status" value="1"/>
</dbReference>
<dbReference type="GO" id="GO:0009396">
    <property type="term" value="P:folic acid-containing compound biosynthetic process"/>
    <property type="evidence" value="ECO:0007669"/>
    <property type="project" value="TreeGrafter"/>
</dbReference>
<keyword evidence="3 4" id="KW-0067">ATP-binding</keyword>
<dbReference type="STRING" id="394503.Ccel_2164"/>
<dbReference type="GO" id="GO:0005524">
    <property type="term" value="F:ATP binding"/>
    <property type="evidence" value="ECO:0007669"/>
    <property type="project" value="UniProtKB-KW"/>
</dbReference>
<proteinExistence type="inferred from homology"/>
<feature type="binding site" evidence="4">
    <location>
        <begin position="129"/>
        <end position="137"/>
    </location>
    <ligand>
        <name>ATP</name>
        <dbReference type="ChEBI" id="CHEBI:30616"/>
    </ligand>
</feature>
<dbReference type="Gene3D" id="3.40.50.10420">
    <property type="entry name" value="NagB/RpiA/CoA transferase-like"/>
    <property type="match status" value="1"/>
</dbReference>
<sequence length="182" mass="20552">MRKKYISLRNSISSDNLQLKSQIIADKLNELDFVKRADTLMCYVSFGSEVYTHGIINAWFSQDKEVCVPRVLKGKGRAMEAVKISSLEELEQGTFGVLEPPLEQKNIITPASIDVVIVPGCAFDLNRNRMGYGAGYYDRFLKLISHNCLKVGIAFDFQIMGKIPCNELDIPMDILITEERII</sequence>
<comment type="catalytic activity">
    <reaction evidence="5">
        <text>(6S)-5-formyl-5,6,7,8-tetrahydrofolate + ATP = (6R)-5,10-methenyltetrahydrofolate + ADP + phosphate</text>
        <dbReference type="Rhea" id="RHEA:10488"/>
        <dbReference type="ChEBI" id="CHEBI:30616"/>
        <dbReference type="ChEBI" id="CHEBI:43474"/>
        <dbReference type="ChEBI" id="CHEBI:57455"/>
        <dbReference type="ChEBI" id="CHEBI:57457"/>
        <dbReference type="ChEBI" id="CHEBI:456216"/>
        <dbReference type="EC" id="6.3.3.2"/>
    </reaction>
</comment>
<reference evidence="6 7" key="1">
    <citation type="submission" date="2009-01" db="EMBL/GenBank/DDBJ databases">
        <title>Complete sequence of Clostridium cellulolyticum H10.</title>
        <authorList>
            <consortium name="US DOE Joint Genome Institute"/>
            <person name="Lucas S."/>
            <person name="Copeland A."/>
            <person name="Lapidus A."/>
            <person name="Glavina del Rio T."/>
            <person name="Dalin E."/>
            <person name="Tice H."/>
            <person name="Bruce D."/>
            <person name="Goodwin L."/>
            <person name="Pitluck S."/>
            <person name="Chertkov O."/>
            <person name="Saunders E."/>
            <person name="Brettin T."/>
            <person name="Detter J.C."/>
            <person name="Han C."/>
            <person name="Larimer F."/>
            <person name="Land M."/>
            <person name="Hauser L."/>
            <person name="Kyrpides N."/>
            <person name="Ivanova N."/>
            <person name="Zhou J."/>
            <person name="Richardson P."/>
        </authorList>
    </citation>
    <scope>NUCLEOTIDE SEQUENCE [LARGE SCALE GENOMIC DNA]</scope>
    <source>
        <strain evidence="7">ATCC 35319 / DSM 5812 / JCM 6584 / H10</strain>
    </source>
</reference>
<keyword evidence="5" id="KW-0460">Magnesium</keyword>
<dbReference type="OrthoDB" id="9801938at2"/>
<evidence type="ECO:0000256" key="5">
    <source>
        <dbReference type="RuleBase" id="RU361279"/>
    </source>
</evidence>
<gene>
    <name evidence="6" type="ordered locus">Ccel_2164</name>
</gene>
<dbReference type="PANTHER" id="PTHR23407">
    <property type="entry name" value="ATPASE INHIBITOR/5-FORMYLTETRAHYDROFOLATE CYCLO-LIGASE"/>
    <property type="match status" value="1"/>
</dbReference>
<keyword evidence="2 4" id="KW-0547">Nucleotide-binding</keyword>
<dbReference type="EC" id="6.3.3.2" evidence="5"/>
<dbReference type="Pfam" id="PF01812">
    <property type="entry name" value="5-FTHF_cyc-lig"/>
    <property type="match status" value="1"/>
</dbReference>
<dbReference type="NCBIfam" id="TIGR02727">
    <property type="entry name" value="MTHFS_bact"/>
    <property type="match status" value="1"/>
</dbReference>
<organism evidence="6 7">
    <name type="scientific">Ruminiclostridium cellulolyticum (strain ATCC 35319 / DSM 5812 / JCM 6584 / H10)</name>
    <name type="common">Clostridium cellulolyticum</name>
    <dbReference type="NCBI Taxonomy" id="394503"/>
    <lineage>
        <taxon>Bacteria</taxon>
        <taxon>Bacillati</taxon>
        <taxon>Bacillota</taxon>
        <taxon>Clostridia</taxon>
        <taxon>Eubacteriales</taxon>
        <taxon>Oscillospiraceae</taxon>
        <taxon>Ruminiclostridium</taxon>
    </lineage>
</organism>
<dbReference type="RefSeq" id="WP_015925601.1">
    <property type="nucleotide sequence ID" value="NC_011898.1"/>
</dbReference>
<evidence type="ECO:0000313" key="7">
    <source>
        <dbReference type="Proteomes" id="UP000001349"/>
    </source>
</evidence>
<comment type="cofactor">
    <cofactor evidence="5">
        <name>Mg(2+)</name>
        <dbReference type="ChEBI" id="CHEBI:18420"/>
    </cofactor>
</comment>
<dbReference type="GO" id="GO:0030272">
    <property type="term" value="F:5-formyltetrahydrofolate cyclo-ligase activity"/>
    <property type="evidence" value="ECO:0007669"/>
    <property type="project" value="UniProtKB-EC"/>
</dbReference>
<evidence type="ECO:0000256" key="3">
    <source>
        <dbReference type="ARBA" id="ARBA00022840"/>
    </source>
</evidence>
<dbReference type="InterPro" id="IPR024185">
    <property type="entry name" value="FTHF_cligase-like_sf"/>
</dbReference>